<dbReference type="AlphaFoldDB" id="X0TMZ6"/>
<reference evidence="1" key="1">
    <citation type="journal article" date="2014" name="Front. Microbiol.">
        <title>High frequency of phylogenetically diverse reductive dehalogenase-homologous genes in deep subseafloor sedimentary metagenomes.</title>
        <authorList>
            <person name="Kawai M."/>
            <person name="Futagami T."/>
            <person name="Toyoda A."/>
            <person name="Takaki Y."/>
            <person name="Nishi S."/>
            <person name="Hori S."/>
            <person name="Arai W."/>
            <person name="Tsubouchi T."/>
            <person name="Morono Y."/>
            <person name="Uchiyama I."/>
            <person name="Ito T."/>
            <person name="Fujiyama A."/>
            <person name="Inagaki F."/>
            <person name="Takami H."/>
        </authorList>
    </citation>
    <scope>NUCLEOTIDE SEQUENCE</scope>
    <source>
        <strain evidence="1">Expedition CK06-06</strain>
    </source>
</reference>
<organism evidence="1">
    <name type="scientific">marine sediment metagenome</name>
    <dbReference type="NCBI Taxonomy" id="412755"/>
    <lineage>
        <taxon>unclassified sequences</taxon>
        <taxon>metagenomes</taxon>
        <taxon>ecological metagenomes</taxon>
    </lineage>
</organism>
<gene>
    <name evidence="1" type="ORF">S01H1_23971</name>
</gene>
<proteinExistence type="predicted"/>
<name>X0TMZ6_9ZZZZ</name>
<comment type="caution">
    <text evidence="1">The sequence shown here is derived from an EMBL/GenBank/DDBJ whole genome shotgun (WGS) entry which is preliminary data.</text>
</comment>
<feature type="non-terminal residue" evidence="1">
    <location>
        <position position="101"/>
    </location>
</feature>
<accession>X0TMZ6</accession>
<protein>
    <submittedName>
        <fullName evidence="1">Uncharacterized protein</fullName>
    </submittedName>
</protein>
<feature type="non-terminal residue" evidence="1">
    <location>
        <position position="1"/>
    </location>
</feature>
<evidence type="ECO:0000313" key="1">
    <source>
        <dbReference type="EMBL" id="GAF89487.1"/>
    </source>
</evidence>
<dbReference type="EMBL" id="BARS01014048">
    <property type="protein sequence ID" value="GAF89487.1"/>
    <property type="molecule type" value="Genomic_DNA"/>
</dbReference>
<sequence length="101" mass="10829">RFYNDGAGAIRLSSGGAYNVEIARNNIVQFILGAGFNLSETLLPQAATDDFGGAADLWRSVYWSAQGGTHDGTRFRASFNAEYEMQITNAAGADLFTARAT</sequence>